<keyword evidence="2" id="KW-0812">Transmembrane</keyword>
<dbReference type="EMBL" id="DF977450">
    <property type="protein sequence ID" value="GAP83816.1"/>
    <property type="molecule type" value="Genomic_DNA"/>
</dbReference>
<evidence type="ECO:0000256" key="2">
    <source>
        <dbReference type="SAM" id="Phobius"/>
    </source>
</evidence>
<keyword evidence="2" id="KW-0472">Membrane</keyword>
<dbReference type="AlphaFoldDB" id="A0A1S7UMZ8"/>
<feature type="compositionally biased region" description="Low complexity" evidence="1">
    <location>
        <begin position="162"/>
        <end position="188"/>
    </location>
</feature>
<dbReference type="OMA" id="PTDWSSC"/>
<evidence type="ECO:0000313" key="4">
    <source>
        <dbReference type="Proteomes" id="UP000054516"/>
    </source>
</evidence>
<keyword evidence="4" id="KW-1185">Reference proteome</keyword>
<dbReference type="STRING" id="77044.A0A1S7UMZ8"/>
<sequence length="271" mass="29159">MSNLGPLPTDFTLSPNCAKDLNDIYKYFYNTQQGWYYLLHGPVEQTSCYPSGYAAKKTEYYSPARCPTGFTTACRRTNKAGTVVETVVTCCPTHSELMCLTTPGNEPQSTLGCTAAVVESITTTWTVSQELNGITSRTISTGAIGGVNAYGVEVRFQSTDFASSTTSESTSETDSTLVTPPSTPSNSPINNEKNSNDLSGGAIAGIVPGALVGILLTIGVIWKVRRNRPRQQVHINTVSDGTKKENIPQEAVELNAQRVVELNAQHIVELP</sequence>
<organism evidence="3">
    <name type="scientific">Rosellinia necatrix</name>
    <name type="common">White root-rot fungus</name>
    <dbReference type="NCBI Taxonomy" id="77044"/>
    <lineage>
        <taxon>Eukaryota</taxon>
        <taxon>Fungi</taxon>
        <taxon>Dikarya</taxon>
        <taxon>Ascomycota</taxon>
        <taxon>Pezizomycotina</taxon>
        <taxon>Sordariomycetes</taxon>
        <taxon>Xylariomycetidae</taxon>
        <taxon>Xylariales</taxon>
        <taxon>Xylariaceae</taxon>
        <taxon>Rosellinia</taxon>
    </lineage>
</organism>
<gene>
    <name evidence="3" type="ORF">SAMD00023353_0502300</name>
</gene>
<feature type="transmembrane region" description="Helical" evidence="2">
    <location>
        <begin position="198"/>
        <end position="222"/>
    </location>
</feature>
<protein>
    <submittedName>
        <fullName evidence="3">Putative Gag polyprotein</fullName>
    </submittedName>
</protein>
<accession>A0A1S7UMZ8</accession>
<dbReference type="OrthoDB" id="4770059at2759"/>
<dbReference type="Proteomes" id="UP000054516">
    <property type="component" value="Unassembled WGS sequence"/>
</dbReference>
<evidence type="ECO:0000256" key="1">
    <source>
        <dbReference type="SAM" id="MobiDB-lite"/>
    </source>
</evidence>
<evidence type="ECO:0000313" key="3">
    <source>
        <dbReference type="EMBL" id="GAP83816.1"/>
    </source>
</evidence>
<name>A0A1S7UMZ8_ROSNE</name>
<proteinExistence type="predicted"/>
<reference evidence="3" key="1">
    <citation type="submission" date="2016-03" db="EMBL/GenBank/DDBJ databases">
        <title>Draft genome sequence of Rosellinia necatrix.</title>
        <authorList>
            <person name="Kanematsu S."/>
        </authorList>
    </citation>
    <scope>NUCLEOTIDE SEQUENCE [LARGE SCALE GENOMIC DNA]</scope>
    <source>
        <strain evidence="3">W97</strain>
    </source>
</reference>
<keyword evidence="2" id="KW-1133">Transmembrane helix</keyword>
<feature type="region of interest" description="Disordered" evidence="1">
    <location>
        <begin position="162"/>
        <end position="194"/>
    </location>
</feature>